<evidence type="ECO:0000256" key="1">
    <source>
        <dbReference type="ARBA" id="ARBA00003456"/>
    </source>
</evidence>
<evidence type="ECO:0000256" key="5">
    <source>
        <dbReference type="ARBA" id="ARBA00022781"/>
    </source>
</evidence>
<dbReference type="Pfam" id="PF00231">
    <property type="entry name" value="ATP-synt"/>
    <property type="match status" value="1"/>
</dbReference>
<gene>
    <name evidence="10" type="primary">atpG</name>
    <name evidence="11" type="ORF">ACFQBQ_04320</name>
</gene>
<dbReference type="PROSITE" id="PS00153">
    <property type="entry name" value="ATPASE_GAMMA"/>
    <property type="match status" value="1"/>
</dbReference>
<keyword evidence="10" id="KW-1003">Cell membrane</keyword>
<dbReference type="RefSeq" id="WP_263372620.1">
    <property type="nucleotide sequence ID" value="NZ_JAGSYD010000006.1"/>
</dbReference>
<sequence>MANVLDLRRRIRSVKNTRQITKAMKMVSAAKLRRAQERALQARPYAQMLTAVLESLVRRTELFNEETGSIMHPLLVEREEKNVLVIVVAGDKGFAGGFNSNIGKAAQKFIDERRAAGQTIDIEPVGKKAIGFYKRKYPAAVYEHKEELYDNELSKHIEDIRHRAENVEVVVEHPTLLVKGDFTEITKMSEAIIKRYEHAEIDSVYIVFNEFKSVIAQRVVVEKLLPIRKLGSHEITAAEEMTEEQKEAAAKAAAASGVHVIETEDKVAEAEAKKFGTADVDYIYDQPPEKLFRHLMPRYVTTQIFHAILESIAAEHAARMTATDAATKNAGELIDKLSLTMNRVRQAAITKEIIEIVSGAAAL</sequence>
<keyword evidence="5 10" id="KW-0375">Hydrogen ion transport</keyword>
<name>A0ABW1Z9H4_9BACT</name>
<dbReference type="InterPro" id="IPR023632">
    <property type="entry name" value="ATP_synth_F1_gsu_CS"/>
</dbReference>
<organism evidence="11 12">
    <name type="scientific">Granulicella cerasi</name>
    <dbReference type="NCBI Taxonomy" id="741063"/>
    <lineage>
        <taxon>Bacteria</taxon>
        <taxon>Pseudomonadati</taxon>
        <taxon>Acidobacteriota</taxon>
        <taxon>Terriglobia</taxon>
        <taxon>Terriglobales</taxon>
        <taxon>Acidobacteriaceae</taxon>
        <taxon>Granulicella</taxon>
    </lineage>
</organism>
<dbReference type="Proteomes" id="UP001596391">
    <property type="component" value="Unassembled WGS sequence"/>
</dbReference>
<keyword evidence="6 10" id="KW-0406">Ion transport</keyword>
<evidence type="ECO:0000256" key="2">
    <source>
        <dbReference type="ARBA" id="ARBA00004170"/>
    </source>
</evidence>
<dbReference type="PANTHER" id="PTHR11693">
    <property type="entry name" value="ATP SYNTHASE GAMMA CHAIN"/>
    <property type="match status" value="1"/>
</dbReference>
<evidence type="ECO:0000256" key="10">
    <source>
        <dbReference type="HAMAP-Rule" id="MF_00815"/>
    </source>
</evidence>
<keyword evidence="9 10" id="KW-0066">ATP synthesis</keyword>
<dbReference type="Gene3D" id="1.10.287.80">
    <property type="entry name" value="ATP synthase, gamma subunit, helix hairpin domain"/>
    <property type="match status" value="2"/>
</dbReference>
<keyword evidence="7 10" id="KW-0472">Membrane</keyword>
<keyword evidence="4 10" id="KW-0813">Transport</keyword>
<dbReference type="Gene3D" id="3.40.1380.10">
    <property type="match status" value="1"/>
</dbReference>
<dbReference type="CDD" id="cd12151">
    <property type="entry name" value="F1-ATPase_gamma"/>
    <property type="match status" value="1"/>
</dbReference>
<comment type="subunit">
    <text evidence="10">F-type ATPases have 2 components, CF(1) - the catalytic core - and CF(0) - the membrane proton channel. CF(1) has five subunits: alpha(3), beta(3), gamma(1), delta(1), epsilon(1). CF(0) has three main subunits: a, b and c.</text>
</comment>
<keyword evidence="12" id="KW-1185">Reference proteome</keyword>
<dbReference type="HAMAP" id="MF_00815">
    <property type="entry name" value="ATP_synth_gamma_bact"/>
    <property type="match status" value="1"/>
</dbReference>
<proteinExistence type="inferred from homology"/>
<comment type="caution">
    <text evidence="11">The sequence shown here is derived from an EMBL/GenBank/DDBJ whole genome shotgun (WGS) entry which is preliminary data.</text>
</comment>
<evidence type="ECO:0000256" key="6">
    <source>
        <dbReference type="ARBA" id="ARBA00023065"/>
    </source>
</evidence>
<evidence type="ECO:0000256" key="4">
    <source>
        <dbReference type="ARBA" id="ARBA00022448"/>
    </source>
</evidence>
<evidence type="ECO:0000256" key="8">
    <source>
        <dbReference type="ARBA" id="ARBA00023196"/>
    </source>
</evidence>
<evidence type="ECO:0000256" key="3">
    <source>
        <dbReference type="ARBA" id="ARBA00007681"/>
    </source>
</evidence>
<evidence type="ECO:0000256" key="7">
    <source>
        <dbReference type="ARBA" id="ARBA00023136"/>
    </source>
</evidence>
<comment type="similarity">
    <text evidence="3 10">Belongs to the ATPase gamma chain family.</text>
</comment>
<dbReference type="InterPro" id="IPR000131">
    <property type="entry name" value="ATP_synth_F1_gsu"/>
</dbReference>
<keyword evidence="8 10" id="KW-0139">CF(1)</keyword>
<evidence type="ECO:0000256" key="9">
    <source>
        <dbReference type="ARBA" id="ARBA00023310"/>
    </source>
</evidence>
<protein>
    <recommendedName>
        <fullName evidence="10">ATP synthase gamma chain</fullName>
    </recommendedName>
    <alternativeName>
        <fullName evidence="10">ATP synthase F1 sector gamma subunit</fullName>
    </alternativeName>
    <alternativeName>
        <fullName evidence="10">F-ATPase gamma subunit</fullName>
    </alternativeName>
</protein>
<dbReference type="InterPro" id="IPR035968">
    <property type="entry name" value="ATP_synth_F1_ATPase_gsu"/>
</dbReference>
<comment type="subcellular location">
    <subcellularLocation>
        <location evidence="10">Cell membrane</location>
        <topology evidence="10">Peripheral membrane protein</topology>
    </subcellularLocation>
    <subcellularLocation>
        <location evidence="2">Membrane</location>
        <topology evidence="2">Peripheral membrane protein</topology>
    </subcellularLocation>
</comment>
<evidence type="ECO:0000313" key="12">
    <source>
        <dbReference type="Proteomes" id="UP001596391"/>
    </source>
</evidence>
<dbReference type="EMBL" id="JBHSWI010000001">
    <property type="protein sequence ID" value="MFC6644828.1"/>
    <property type="molecule type" value="Genomic_DNA"/>
</dbReference>
<dbReference type="PANTHER" id="PTHR11693:SF22">
    <property type="entry name" value="ATP SYNTHASE SUBUNIT GAMMA, MITOCHONDRIAL"/>
    <property type="match status" value="1"/>
</dbReference>
<reference evidence="12" key="1">
    <citation type="journal article" date="2019" name="Int. J. Syst. Evol. Microbiol.">
        <title>The Global Catalogue of Microorganisms (GCM) 10K type strain sequencing project: providing services to taxonomists for standard genome sequencing and annotation.</title>
        <authorList>
            <consortium name="The Broad Institute Genomics Platform"/>
            <consortium name="The Broad Institute Genome Sequencing Center for Infectious Disease"/>
            <person name="Wu L."/>
            <person name="Ma J."/>
        </authorList>
    </citation>
    <scope>NUCLEOTIDE SEQUENCE [LARGE SCALE GENOMIC DNA]</scope>
    <source>
        <strain evidence="12">CGMCC 1.16026</strain>
    </source>
</reference>
<dbReference type="SUPFAM" id="SSF52943">
    <property type="entry name" value="ATP synthase (F1-ATPase), gamma subunit"/>
    <property type="match status" value="1"/>
</dbReference>
<comment type="function">
    <text evidence="1 10">Produces ATP from ADP in the presence of a proton gradient across the membrane. The gamma chain is believed to be important in regulating ATPase activity and the flow of protons through the CF(0) complex.</text>
</comment>
<accession>A0ABW1Z9H4</accession>
<evidence type="ECO:0000313" key="11">
    <source>
        <dbReference type="EMBL" id="MFC6644828.1"/>
    </source>
</evidence>